<name>A0A9N9G6Z1_9GLOM</name>
<protein>
    <submittedName>
        <fullName evidence="1">8509_t:CDS:1</fullName>
    </submittedName>
</protein>
<feature type="non-terminal residue" evidence="1">
    <location>
        <position position="1"/>
    </location>
</feature>
<evidence type="ECO:0000313" key="2">
    <source>
        <dbReference type="Proteomes" id="UP000789706"/>
    </source>
</evidence>
<dbReference type="EMBL" id="CAJVPK010001315">
    <property type="protein sequence ID" value="CAG8581652.1"/>
    <property type="molecule type" value="Genomic_DNA"/>
</dbReference>
<reference evidence="1" key="1">
    <citation type="submission" date="2021-06" db="EMBL/GenBank/DDBJ databases">
        <authorList>
            <person name="Kallberg Y."/>
            <person name="Tangrot J."/>
            <person name="Rosling A."/>
        </authorList>
    </citation>
    <scope>NUCLEOTIDE SEQUENCE</scope>
    <source>
        <strain evidence="1">AZ414A</strain>
    </source>
</reference>
<proteinExistence type="predicted"/>
<evidence type="ECO:0000313" key="1">
    <source>
        <dbReference type="EMBL" id="CAG8581652.1"/>
    </source>
</evidence>
<gene>
    <name evidence="1" type="ORF">DEBURN_LOCUS8602</name>
</gene>
<dbReference type="Proteomes" id="UP000789706">
    <property type="component" value="Unassembled WGS sequence"/>
</dbReference>
<comment type="caution">
    <text evidence="1">The sequence shown here is derived from an EMBL/GenBank/DDBJ whole genome shotgun (WGS) entry which is preliminary data.</text>
</comment>
<sequence>NNCSDEDVKSEQESEQWVILLIVQPTLVICPNLSDSMSNHREILILSIFFCRAEHFMPICLL</sequence>
<organism evidence="1 2">
    <name type="scientific">Diversispora eburnea</name>
    <dbReference type="NCBI Taxonomy" id="1213867"/>
    <lineage>
        <taxon>Eukaryota</taxon>
        <taxon>Fungi</taxon>
        <taxon>Fungi incertae sedis</taxon>
        <taxon>Mucoromycota</taxon>
        <taxon>Glomeromycotina</taxon>
        <taxon>Glomeromycetes</taxon>
        <taxon>Diversisporales</taxon>
        <taxon>Diversisporaceae</taxon>
        <taxon>Diversispora</taxon>
    </lineage>
</organism>
<dbReference type="AlphaFoldDB" id="A0A9N9G6Z1"/>
<keyword evidence="2" id="KW-1185">Reference proteome</keyword>
<accession>A0A9N9G6Z1</accession>